<protein>
    <recommendedName>
        <fullName evidence="8">Ig-like domain-containing protein</fullName>
    </recommendedName>
</protein>
<keyword evidence="2" id="KW-0732">Signal</keyword>
<evidence type="ECO:0000256" key="4">
    <source>
        <dbReference type="ARBA" id="ARBA00023180"/>
    </source>
</evidence>
<accession>A0AAD7WSI4</accession>
<evidence type="ECO:0000313" key="7">
    <source>
        <dbReference type="Proteomes" id="UP001221898"/>
    </source>
</evidence>
<dbReference type="PANTHER" id="PTHR12080:SF134">
    <property type="entry name" value="CD48 ANTIGEN"/>
    <property type="match status" value="1"/>
</dbReference>
<evidence type="ECO:0008006" key="8">
    <source>
        <dbReference type="Google" id="ProtNLM"/>
    </source>
</evidence>
<dbReference type="AlphaFoldDB" id="A0AAD7WSI4"/>
<keyword evidence="3" id="KW-0472">Membrane</keyword>
<evidence type="ECO:0000256" key="5">
    <source>
        <dbReference type="SAM" id="MobiDB-lite"/>
    </source>
</evidence>
<comment type="caution">
    <text evidence="6">The sequence shown here is derived from an EMBL/GenBank/DDBJ whole genome shotgun (WGS) entry which is preliminary data.</text>
</comment>
<evidence type="ECO:0000256" key="3">
    <source>
        <dbReference type="ARBA" id="ARBA00023136"/>
    </source>
</evidence>
<feature type="region of interest" description="Disordered" evidence="5">
    <location>
        <begin position="163"/>
        <end position="200"/>
    </location>
</feature>
<dbReference type="SUPFAM" id="SSF48726">
    <property type="entry name" value="Immunoglobulin"/>
    <property type="match status" value="1"/>
</dbReference>
<keyword evidence="4" id="KW-0325">Glycoprotein</keyword>
<evidence type="ECO:0000256" key="2">
    <source>
        <dbReference type="ARBA" id="ARBA00022729"/>
    </source>
</evidence>
<organism evidence="6 7">
    <name type="scientific">Aldrovandia affinis</name>
    <dbReference type="NCBI Taxonomy" id="143900"/>
    <lineage>
        <taxon>Eukaryota</taxon>
        <taxon>Metazoa</taxon>
        <taxon>Chordata</taxon>
        <taxon>Craniata</taxon>
        <taxon>Vertebrata</taxon>
        <taxon>Euteleostomi</taxon>
        <taxon>Actinopterygii</taxon>
        <taxon>Neopterygii</taxon>
        <taxon>Teleostei</taxon>
        <taxon>Notacanthiformes</taxon>
        <taxon>Halosauridae</taxon>
        <taxon>Aldrovandia</taxon>
    </lineage>
</organism>
<dbReference type="InterPro" id="IPR015631">
    <property type="entry name" value="CD2/SLAM_rcpt"/>
</dbReference>
<dbReference type="InterPro" id="IPR013783">
    <property type="entry name" value="Ig-like_fold"/>
</dbReference>
<dbReference type="Proteomes" id="UP001221898">
    <property type="component" value="Unassembled WGS sequence"/>
</dbReference>
<dbReference type="CDD" id="cd00096">
    <property type="entry name" value="Ig"/>
    <property type="match status" value="1"/>
</dbReference>
<dbReference type="Gene3D" id="2.60.40.10">
    <property type="entry name" value="Immunoglobulins"/>
    <property type="match status" value="1"/>
</dbReference>
<reference evidence="6" key="1">
    <citation type="journal article" date="2023" name="Science">
        <title>Genome structures resolve the early diversification of teleost fishes.</title>
        <authorList>
            <person name="Parey E."/>
            <person name="Louis A."/>
            <person name="Montfort J."/>
            <person name="Bouchez O."/>
            <person name="Roques C."/>
            <person name="Iampietro C."/>
            <person name="Lluch J."/>
            <person name="Castinel A."/>
            <person name="Donnadieu C."/>
            <person name="Desvignes T."/>
            <person name="Floi Bucao C."/>
            <person name="Jouanno E."/>
            <person name="Wen M."/>
            <person name="Mejri S."/>
            <person name="Dirks R."/>
            <person name="Jansen H."/>
            <person name="Henkel C."/>
            <person name="Chen W.J."/>
            <person name="Zahm M."/>
            <person name="Cabau C."/>
            <person name="Klopp C."/>
            <person name="Thompson A.W."/>
            <person name="Robinson-Rechavi M."/>
            <person name="Braasch I."/>
            <person name="Lecointre G."/>
            <person name="Bobe J."/>
            <person name="Postlethwait J.H."/>
            <person name="Berthelot C."/>
            <person name="Roest Crollius H."/>
            <person name="Guiguen Y."/>
        </authorList>
    </citation>
    <scope>NUCLEOTIDE SEQUENCE</scope>
    <source>
        <strain evidence="6">NC1722</strain>
    </source>
</reference>
<dbReference type="InterPro" id="IPR036179">
    <property type="entry name" value="Ig-like_dom_sf"/>
</dbReference>
<comment type="subcellular location">
    <subcellularLocation>
        <location evidence="1">Membrane</location>
    </subcellularLocation>
</comment>
<evidence type="ECO:0000256" key="1">
    <source>
        <dbReference type="ARBA" id="ARBA00004370"/>
    </source>
</evidence>
<evidence type="ECO:0000313" key="6">
    <source>
        <dbReference type="EMBL" id="KAJ8407413.1"/>
    </source>
</evidence>
<sequence>MTGDLTITHLTKGDSGQYNAELLKAGKLLYYDYRVEIIDALDKPAVTCQVNNDSTVTLLCAGDQSPLTQYSWEGPDTQDQPGYELQIGREESQSPDSVYTCVVKNPVSENREDFPVKSCFLAQESLSQGGPIDERVEMSSVQISPKHPASGTVPFVAQSALPLKTGNDVVSDEKRGGNSGDEDPTPGPKPGGHQQHRDRE</sequence>
<name>A0AAD7WSI4_9TELE</name>
<gene>
    <name evidence="6" type="ORF">AAFF_G00279870</name>
</gene>
<dbReference type="GO" id="GO:0016020">
    <property type="term" value="C:membrane"/>
    <property type="evidence" value="ECO:0007669"/>
    <property type="project" value="UniProtKB-SubCell"/>
</dbReference>
<proteinExistence type="predicted"/>
<keyword evidence="7" id="KW-1185">Reference proteome</keyword>
<dbReference type="EMBL" id="JAINUG010000039">
    <property type="protein sequence ID" value="KAJ8407413.1"/>
    <property type="molecule type" value="Genomic_DNA"/>
</dbReference>
<dbReference type="PANTHER" id="PTHR12080">
    <property type="entry name" value="SIGNALING LYMPHOCYTIC ACTIVATION MOLECULE"/>
    <property type="match status" value="1"/>
</dbReference>